<keyword evidence="1" id="KW-0472">Membrane</keyword>
<evidence type="ECO:0000256" key="1">
    <source>
        <dbReference type="SAM" id="Phobius"/>
    </source>
</evidence>
<dbReference type="AlphaFoldDB" id="A0A0E0QH91"/>
<evidence type="ECO:0000313" key="3">
    <source>
        <dbReference type="Proteomes" id="UP000008022"/>
    </source>
</evidence>
<name>A0A0E0QH91_ORYRU</name>
<sequence>MGTPAKPKPKVKVLLLASHGLMRITIGASLFPRPPKHIAQFALELIVILAALPPLTVVGVTPSPY</sequence>
<accession>A0A0E0QH91</accession>
<keyword evidence="3" id="KW-1185">Reference proteome</keyword>
<dbReference type="Gramene" id="ORUFI08G11500.1">
    <property type="protein sequence ID" value="ORUFI08G11500.1"/>
    <property type="gene ID" value="ORUFI08G11500"/>
</dbReference>
<dbReference type="OMA" id="SHALMRI"/>
<keyword evidence="1" id="KW-0812">Transmembrane</keyword>
<organism evidence="2 3">
    <name type="scientific">Oryza rufipogon</name>
    <name type="common">Brownbeard rice</name>
    <name type="synonym">Asian wild rice</name>
    <dbReference type="NCBI Taxonomy" id="4529"/>
    <lineage>
        <taxon>Eukaryota</taxon>
        <taxon>Viridiplantae</taxon>
        <taxon>Streptophyta</taxon>
        <taxon>Embryophyta</taxon>
        <taxon>Tracheophyta</taxon>
        <taxon>Spermatophyta</taxon>
        <taxon>Magnoliopsida</taxon>
        <taxon>Liliopsida</taxon>
        <taxon>Poales</taxon>
        <taxon>Poaceae</taxon>
        <taxon>BOP clade</taxon>
        <taxon>Oryzoideae</taxon>
        <taxon>Oryzeae</taxon>
        <taxon>Oryzinae</taxon>
        <taxon>Oryza</taxon>
    </lineage>
</organism>
<protein>
    <submittedName>
        <fullName evidence="2">Uncharacterized protein</fullName>
    </submittedName>
</protein>
<evidence type="ECO:0000313" key="2">
    <source>
        <dbReference type="EnsemblPlants" id="ORUFI08G11500.1"/>
    </source>
</evidence>
<dbReference type="Proteomes" id="UP000008022">
    <property type="component" value="Unassembled WGS sequence"/>
</dbReference>
<keyword evidence="1" id="KW-1133">Transmembrane helix</keyword>
<feature type="transmembrane region" description="Helical" evidence="1">
    <location>
        <begin position="38"/>
        <end position="60"/>
    </location>
</feature>
<dbReference type="HOGENOM" id="CLU_181074_0_0_1"/>
<reference evidence="2" key="2">
    <citation type="submission" date="2015-06" db="UniProtKB">
        <authorList>
            <consortium name="EnsemblPlants"/>
        </authorList>
    </citation>
    <scope>IDENTIFICATION</scope>
</reference>
<reference evidence="3" key="1">
    <citation type="submission" date="2013-06" db="EMBL/GenBank/DDBJ databases">
        <authorList>
            <person name="Zhao Q."/>
        </authorList>
    </citation>
    <scope>NUCLEOTIDE SEQUENCE</scope>
    <source>
        <strain evidence="3">cv. W1943</strain>
    </source>
</reference>
<proteinExistence type="predicted"/>
<dbReference type="EnsemblPlants" id="ORUFI08G11500.1">
    <property type="protein sequence ID" value="ORUFI08G11500.1"/>
    <property type="gene ID" value="ORUFI08G11500"/>
</dbReference>